<organism evidence="1 2">
    <name type="scientific">Triplophysa rosa</name>
    <name type="common">Cave loach</name>
    <dbReference type="NCBI Taxonomy" id="992332"/>
    <lineage>
        <taxon>Eukaryota</taxon>
        <taxon>Metazoa</taxon>
        <taxon>Chordata</taxon>
        <taxon>Craniata</taxon>
        <taxon>Vertebrata</taxon>
        <taxon>Euteleostomi</taxon>
        <taxon>Actinopterygii</taxon>
        <taxon>Neopterygii</taxon>
        <taxon>Teleostei</taxon>
        <taxon>Ostariophysi</taxon>
        <taxon>Cypriniformes</taxon>
        <taxon>Nemacheilidae</taxon>
        <taxon>Triplophysa</taxon>
    </lineage>
</organism>
<sequence>MCLHSTGFHLNPHPGPVRSAPLIAFQIRPELHSSVCVCVRACVRAPAERQTDAQCAQRVERGFVAPSRTFSSWTDGFDIMGVCLWAVR</sequence>
<evidence type="ECO:0000313" key="2">
    <source>
        <dbReference type="Proteomes" id="UP001059041"/>
    </source>
</evidence>
<gene>
    <name evidence="1" type="ORF">IRJ41_012319</name>
</gene>
<accession>A0A9W7TD55</accession>
<protein>
    <submittedName>
        <fullName evidence="1">Uncharacterized protein</fullName>
    </submittedName>
</protein>
<keyword evidence="2" id="KW-1185">Reference proteome</keyword>
<proteinExistence type="predicted"/>
<comment type="caution">
    <text evidence="1">The sequence shown here is derived from an EMBL/GenBank/DDBJ whole genome shotgun (WGS) entry which is preliminary data.</text>
</comment>
<dbReference type="AlphaFoldDB" id="A0A9W7TD55"/>
<reference evidence="1" key="1">
    <citation type="submission" date="2021-02" db="EMBL/GenBank/DDBJ databases">
        <title>Comparative genomics reveals that relaxation of natural selection precedes convergent phenotypic evolution of cavefish.</title>
        <authorList>
            <person name="Peng Z."/>
        </authorList>
    </citation>
    <scope>NUCLEOTIDE SEQUENCE</scope>
    <source>
        <tissue evidence="1">Muscle</tissue>
    </source>
</reference>
<name>A0A9W7TD55_TRIRA</name>
<evidence type="ECO:0000313" key="1">
    <source>
        <dbReference type="EMBL" id="KAI7793957.1"/>
    </source>
</evidence>
<dbReference type="Proteomes" id="UP001059041">
    <property type="component" value="Linkage Group LG21"/>
</dbReference>
<dbReference type="EMBL" id="JAFHDT010000021">
    <property type="protein sequence ID" value="KAI7793957.1"/>
    <property type="molecule type" value="Genomic_DNA"/>
</dbReference>